<reference evidence="2 3" key="1">
    <citation type="journal article" date="2019" name="Int. J. Syst. Evol. Microbiol.">
        <title>The Global Catalogue of Microorganisms (GCM) 10K type strain sequencing project: providing services to taxonomists for standard genome sequencing and annotation.</title>
        <authorList>
            <consortium name="The Broad Institute Genomics Platform"/>
            <consortium name="The Broad Institute Genome Sequencing Center for Infectious Disease"/>
            <person name="Wu L."/>
            <person name="Ma J."/>
        </authorList>
    </citation>
    <scope>NUCLEOTIDE SEQUENCE [LARGE SCALE GENOMIC DNA]</scope>
    <source>
        <strain evidence="2 3">JCM 16026</strain>
    </source>
</reference>
<sequence>MSKGSATAAAPSKSRVAVAVAVGNSMEWFDFAVCGFFAVIIGQLSSSGPRRSR</sequence>
<evidence type="ECO:0000313" key="2">
    <source>
        <dbReference type="EMBL" id="GAA2176019.1"/>
    </source>
</evidence>
<name>A0ABN3AYP1_9MICO</name>
<keyword evidence="1" id="KW-1133">Transmembrane helix</keyword>
<gene>
    <name evidence="2" type="ORF">GCM10009846_28180</name>
</gene>
<dbReference type="Proteomes" id="UP001501599">
    <property type="component" value="Unassembled WGS sequence"/>
</dbReference>
<accession>A0ABN3AYP1</accession>
<keyword evidence="1" id="KW-0812">Transmembrane</keyword>
<proteinExistence type="predicted"/>
<evidence type="ECO:0008006" key="4">
    <source>
        <dbReference type="Google" id="ProtNLM"/>
    </source>
</evidence>
<dbReference type="RefSeq" id="WP_344344724.1">
    <property type="nucleotide sequence ID" value="NZ_BAAAQT010000008.1"/>
</dbReference>
<evidence type="ECO:0000313" key="3">
    <source>
        <dbReference type="Proteomes" id="UP001501599"/>
    </source>
</evidence>
<feature type="transmembrane region" description="Helical" evidence="1">
    <location>
        <begin position="28"/>
        <end position="46"/>
    </location>
</feature>
<keyword evidence="3" id="KW-1185">Reference proteome</keyword>
<organism evidence="2 3">
    <name type="scientific">Agrococcus versicolor</name>
    <dbReference type="NCBI Taxonomy" id="501482"/>
    <lineage>
        <taxon>Bacteria</taxon>
        <taxon>Bacillati</taxon>
        <taxon>Actinomycetota</taxon>
        <taxon>Actinomycetes</taxon>
        <taxon>Micrococcales</taxon>
        <taxon>Microbacteriaceae</taxon>
        <taxon>Agrococcus</taxon>
    </lineage>
</organism>
<evidence type="ECO:0000256" key="1">
    <source>
        <dbReference type="SAM" id="Phobius"/>
    </source>
</evidence>
<protein>
    <recommendedName>
        <fullName evidence="4">MFS transporter</fullName>
    </recommendedName>
</protein>
<comment type="caution">
    <text evidence="2">The sequence shown here is derived from an EMBL/GenBank/DDBJ whole genome shotgun (WGS) entry which is preliminary data.</text>
</comment>
<dbReference type="EMBL" id="BAAAQT010000008">
    <property type="protein sequence ID" value="GAA2176019.1"/>
    <property type="molecule type" value="Genomic_DNA"/>
</dbReference>
<keyword evidence="1" id="KW-0472">Membrane</keyword>